<keyword evidence="3" id="KW-1185">Reference proteome</keyword>
<evidence type="ECO:0000256" key="1">
    <source>
        <dbReference type="SAM" id="MobiDB-lite"/>
    </source>
</evidence>
<protein>
    <submittedName>
        <fullName evidence="2">Uncharacterized protein</fullName>
    </submittedName>
</protein>
<name>A0AAV4SBA6_CAEEX</name>
<dbReference type="Proteomes" id="UP001054945">
    <property type="component" value="Unassembled WGS sequence"/>
</dbReference>
<dbReference type="EMBL" id="BPLR01009029">
    <property type="protein sequence ID" value="GIY29163.1"/>
    <property type="molecule type" value="Genomic_DNA"/>
</dbReference>
<proteinExistence type="predicted"/>
<reference evidence="2 3" key="1">
    <citation type="submission" date="2021-06" db="EMBL/GenBank/DDBJ databases">
        <title>Caerostris extrusa draft genome.</title>
        <authorList>
            <person name="Kono N."/>
            <person name="Arakawa K."/>
        </authorList>
    </citation>
    <scope>NUCLEOTIDE SEQUENCE [LARGE SCALE GENOMIC DNA]</scope>
</reference>
<comment type="caution">
    <text evidence="2">The sequence shown here is derived from an EMBL/GenBank/DDBJ whole genome shotgun (WGS) entry which is preliminary data.</text>
</comment>
<feature type="compositionally biased region" description="Basic residues" evidence="1">
    <location>
        <begin position="19"/>
        <end position="38"/>
    </location>
</feature>
<dbReference type="AlphaFoldDB" id="A0AAV4SBA6"/>
<organism evidence="2 3">
    <name type="scientific">Caerostris extrusa</name>
    <name type="common">Bark spider</name>
    <name type="synonym">Caerostris bankana</name>
    <dbReference type="NCBI Taxonomy" id="172846"/>
    <lineage>
        <taxon>Eukaryota</taxon>
        <taxon>Metazoa</taxon>
        <taxon>Ecdysozoa</taxon>
        <taxon>Arthropoda</taxon>
        <taxon>Chelicerata</taxon>
        <taxon>Arachnida</taxon>
        <taxon>Araneae</taxon>
        <taxon>Araneomorphae</taxon>
        <taxon>Entelegynae</taxon>
        <taxon>Araneoidea</taxon>
        <taxon>Araneidae</taxon>
        <taxon>Caerostris</taxon>
    </lineage>
</organism>
<gene>
    <name evidence="2" type="ORF">CEXT_46381</name>
</gene>
<accession>A0AAV4SBA6</accession>
<evidence type="ECO:0000313" key="3">
    <source>
        <dbReference type="Proteomes" id="UP001054945"/>
    </source>
</evidence>
<evidence type="ECO:0000313" key="2">
    <source>
        <dbReference type="EMBL" id="GIY29163.1"/>
    </source>
</evidence>
<sequence length="176" mass="20217">MHQQSIHEIYLNYTTPNQKRFRRSHHQQNRRWPAHHPRGITSPKGDTISHGGNICDRRERHFASATVIISRIADGRRIIPSNNLAKRRYYLARGNIYDRERAALCVGKLRTSLNSGQSFVCREHLGCSNNGDLLRSVGAECVRVKYKGNCTAKYKGLDGKLLFTGEITSTIKERWR</sequence>
<feature type="region of interest" description="Disordered" evidence="1">
    <location>
        <begin position="19"/>
        <end position="48"/>
    </location>
</feature>